<gene>
    <name evidence="3" type="ORF">Z043_125177</name>
</gene>
<keyword evidence="1" id="KW-0254">Endocytosis</keyword>
<name>A0A0N8JV47_SCLFO</name>
<dbReference type="PANTHER" id="PTHR10404">
    <property type="entry name" value="N-ACETYLATED-ALPHA-LINKED ACIDIC DIPEPTIDASE"/>
    <property type="match status" value="1"/>
</dbReference>
<feature type="transmembrane region" description="Helical" evidence="1">
    <location>
        <begin position="60"/>
        <end position="81"/>
    </location>
</feature>
<keyword evidence="1" id="KW-1133">Transmembrane helix</keyword>
<feature type="compositionally biased region" description="Basic and acidic residues" evidence="2">
    <location>
        <begin position="20"/>
        <end position="32"/>
    </location>
</feature>
<evidence type="ECO:0000256" key="1">
    <source>
        <dbReference type="RuleBase" id="RU367157"/>
    </source>
</evidence>
<dbReference type="InterPro" id="IPR039373">
    <property type="entry name" value="Peptidase_M28B"/>
</dbReference>
<dbReference type="Proteomes" id="UP000034805">
    <property type="component" value="Unassembled WGS sequence"/>
</dbReference>
<dbReference type="SUPFAM" id="SSF53187">
    <property type="entry name" value="Zn-dependent exopeptidases"/>
    <property type="match status" value="1"/>
</dbReference>
<comment type="subcellular location">
    <subcellularLocation>
        <location evidence="1">Cell membrane</location>
        <topology evidence="1">Single-pass type II membrane protein</topology>
    </subcellularLocation>
    <subcellularLocation>
        <location evidence="1">Melanosome</location>
    </subcellularLocation>
</comment>
<dbReference type="GO" id="GO:0004998">
    <property type="term" value="F:transferrin receptor activity"/>
    <property type="evidence" value="ECO:0007669"/>
    <property type="project" value="UniProtKB-UniRule"/>
</dbReference>
<dbReference type="GO" id="GO:0033572">
    <property type="term" value="P:transferrin transport"/>
    <property type="evidence" value="ECO:0007669"/>
    <property type="project" value="UniProtKB-UniRule"/>
</dbReference>
<dbReference type="GO" id="GO:0042470">
    <property type="term" value="C:melanosome"/>
    <property type="evidence" value="ECO:0007669"/>
    <property type="project" value="UniProtKB-SubCell"/>
</dbReference>
<keyword evidence="1" id="KW-0675">Receptor</keyword>
<organism evidence="3 4">
    <name type="scientific">Scleropages formosus</name>
    <name type="common">Asian bonytongue</name>
    <name type="synonym">Osteoglossum formosum</name>
    <dbReference type="NCBI Taxonomy" id="113540"/>
    <lineage>
        <taxon>Eukaryota</taxon>
        <taxon>Metazoa</taxon>
        <taxon>Chordata</taxon>
        <taxon>Craniata</taxon>
        <taxon>Vertebrata</taxon>
        <taxon>Euteleostomi</taxon>
        <taxon>Actinopterygii</taxon>
        <taxon>Neopterygii</taxon>
        <taxon>Teleostei</taxon>
        <taxon>Osteoglossocephala</taxon>
        <taxon>Osteoglossomorpha</taxon>
        <taxon>Osteoglossiformes</taxon>
        <taxon>Osteoglossidae</taxon>
        <taxon>Scleropages</taxon>
    </lineage>
</organism>
<keyword evidence="1" id="KW-1003">Cell membrane</keyword>
<keyword evidence="1" id="KW-0472">Membrane</keyword>
<keyword evidence="1" id="KW-0812">Transmembrane</keyword>
<evidence type="ECO:0000313" key="4">
    <source>
        <dbReference type="Proteomes" id="UP000034805"/>
    </source>
</evidence>
<proteinExistence type="inferred from homology"/>
<comment type="subunit">
    <text evidence="1">Homodimer; disulfide-linked.</text>
</comment>
<dbReference type="PANTHER" id="PTHR10404:SF26">
    <property type="entry name" value="TRANSFERRIN RECEPTOR PROTEIN 1"/>
    <property type="match status" value="1"/>
</dbReference>
<reference evidence="3 4" key="1">
    <citation type="submission" date="2015-08" db="EMBL/GenBank/DDBJ databases">
        <title>The genome of the Asian arowana (Scleropages formosus).</title>
        <authorList>
            <person name="Tan M.H."/>
            <person name="Gan H.M."/>
            <person name="Croft L.J."/>
            <person name="Austin C.M."/>
        </authorList>
    </citation>
    <scope>NUCLEOTIDE SEQUENCE [LARGE SCALE GENOMIC DNA]</scope>
    <source>
        <strain evidence="3">Aro1</strain>
    </source>
</reference>
<evidence type="ECO:0000313" key="3">
    <source>
        <dbReference type="EMBL" id="KPP57129.1"/>
    </source>
</evidence>
<dbReference type="GO" id="GO:0031623">
    <property type="term" value="P:receptor internalization"/>
    <property type="evidence" value="ECO:0007669"/>
    <property type="project" value="UniProtKB-UniRule"/>
</dbReference>
<sequence length="226" mass="25229">MDFSGETRFYTRFDAAQSEEGDHSQVEMKNSSDTEDELGVSVGEHPQDTYDSRQRCSLKCAFFLAFCTLFVFVMGYLLGYVTSPKPAVMEPTRSPEIDDEMLFEPEPTLDWVGVQKLLGQKLSAASFENCLREFSSQSHEAGSKGDEELAAQILSEFLNLGMNPWTDEHYVKLQVANAARFGAAAVLIYPDPVDVVCNSDCELFGHVSMDTLKSVLRKMSDRSFSP</sequence>
<comment type="function">
    <text evidence="1">Cellular uptake of iron occurs via receptor-mediated endocytosis of ligand-occupied transferrin receptor into specialized endosomes. Endosomal acidification leads to iron release. The apotransferrin-receptor complex is then recycled to the cell surface with a return to neutral pH and the concomitant loss of affinity of apotransferrin for its receptor. Transferrin receptor is necessary for development of erythrocytes and the nervous system. Acts as a lipid sensor that regulates mitochondrial fusion by regulating activation of the JNK pathway.</text>
</comment>
<dbReference type="SUPFAM" id="SSF52025">
    <property type="entry name" value="PA domain"/>
    <property type="match status" value="1"/>
</dbReference>
<evidence type="ECO:0000256" key="2">
    <source>
        <dbReference type="SAM" id="MobiDB-lite"/>
    </source>
</evidence>
<protein>
    <recommendedName>
        <fullName evidence="1">Transferrin receptor protein 1</fullName>
    </recommendedName>
</protein>
<dbReference type="GO" id="GO:0009897">
    <property type="term" value="C:external side of plasma membrane"/>
    <property type="evidence" value="ECO:0007669"/>
    <property type="project" value="TreeGrafter"/>
</dbReference>
<dbReference type="EMBL" id="JARO02017498">
    <property type="protein sequence ID" value="KPP57129.1"/>
    <property type="molecule type" value="Genomic_DNA"/>
</dbReference>
<comment type="PTM">
    <text evidence="1">Stearoylated.</text>
</comment>
<comment type="caution">
    <text evidence="3">The sequence shown here is derived from an EMBL/GenBank/DDBJ whole genome shotgun (WGS) entry which is preliminary data.</text>
</comment>
<dbReference type="GO" id="GO:0006879">
    <property type="term" value="P:intracellular iron ion homeostasis"/>
    <property type="evidence" value="ECO:0007669"/>
    <property type="project" value="UniProtKB-UniRule"/>
</dbReference>
<comment type="similarity">
    <text evidence="1">Belongs to the peptidase M28 family. M28B subfamily.</text>
</comment>
<keyword evidence="1" id="KW-0325">Glycoprotein</keyword>
<dbReference type="AlphaFoldDB" id="A0A0N8JV47"/>
<dbReference type="InterPro" id="IPR046450">
    <property type="entry name" value="PA_dom_sf"/>
</dbReference>
<keyword evidence="1" id="KW-0449">Lipoprotein</keyword>
<keyword evidence="1" id="KW-0564">Palmitate</keyword>
<feature type="region of interest" description="Disordered" evidence="2">
    <location>
        <begin position="17"/>
        <end position="46"/>
    </location>
</feature>
<accession>A0A0N8JV47</accession>